<gene>
    <name evidence="9" type="ORF">IFM89_027392</name>
</gene>
<protein>
    <recommendedName>
        <fullName evidence="8">Amino acid transporter transmembrane domain-containing protein</fullName>
    </recommendedName>
</protein>
<dbReference type="EMBL" id="JADFTS010000003">
    <property type="protein sequence ID" value="KAF9615966.1"/>
    <property type="molecule type" value="Genomic_DNA"/>
</dbReference>
<keyword evidence="10" id="KW-1185">Reference proteome</keyword>
<evidence type="ECO:0000259" key="8">
    <source>
        <dbReference type="Pfam" id="PF01490"/>
    </source>
</evidence>
<sequence length="143" mass="15514">MISFGIVQVVLSQIPNIHKLSWLSSVAAIMSFCYAFIGVALSVAQIISGKSGRTTLGGVKIGPNLTGAQKVWRAFRALGDIAFAYSFSLILIEIQDTLRPPSENKEMKKATLIGICTTTLFYVLCGCVGYAARCGCVYWLRIL</sequence>
<evidence type="ECO:0000256" key="6">
    <source>
        <dbReference type="ARBA" id="ARBA00023136"/>
    </source>
</evidence>
<feature type="transmembrane region" description="Helical" evidence="7">
    <location>
        <begin position="20"/>
        <end position="44"/>
    </location>
</feature>
<dbReference type="AlphaFoldDB" id="A0A835IE66"/>
<dbReference type="Pfam" id="PF01490">
    <property type="entry name" value="Aa_trans"/>
    <property type="match status" value="1"/>
</dbReference>
<evidence type="ECO:0000256" key="3">
    <source>
        <dbReference type="ARBA" id="ARBA00022692"/>
    </source>
</evidence>
<dbReference type="Proteomes" id="UP000631114">
    <property type="component" value="Unassembled WGS sequence"/>
</dbReference>
<name>A0A835IE66_9MAGN</name>
<dbReference type="OrthoDB" id="40134at2759"/>
<evidence type="ECO:0000313" key="9">
    <source>
        <dbReference type="EMBL" id="KAF9615966.1"/>
    </source>
</evidence>
<keyword evidence="4" id="KW-0029">Amino-acid transport</keyword>
<dbReference type="InterPro" id="IPR013057">
    <property type="entry name" value="AA_transpt_TM"/>
</dbReference>
<dbReference type="PANTHER" id="PTHR48017">
    <property type="entry name" value="OS05G0424000 PROTEIN-RELATED"/>
    <property type="match status" value="1"/>
</dbReference>
<comment type="caution">
    <text evidence="9">The sequence shown here is derived from an EMBL/GenBank/DDBJ whole genome shotgun (WGS) entry which is preliminary data.</text>
</comment>
<feature type="domain" description="Amino acid transporter transmembrane" evidence="8">
    <location>
        <begin position="1"/>
        <end position="132"/>
    </location>
</feature>
<keyword evidence="3 7" id="KW-0812">Transmembrane</keyword>
<evidence type="ECO:0000256" key="2">
    <source>
        <dbReference type="ARBA" id="ARBA00022448"/>
    </source>
</evidence>
<dbReference type="GO" id="GO:0006865">
    <property type="term" value="P:amino acid transport"/>
    <property type="evidence" value="ECO:0007669"/>
    <property type="project" value="UniProtKB-KW"/>
</dbReference>
<proteinExistence type="predicted"/>
<evidence type="ECO:0000256" key="7">
    <source>
        <dbReference type="SAM" id="Phobius"/>
    </source>
</evidence>
<evidence type="ECO:0000256" key="4">
    <source>
        <dbReference type="ARBA" id="ARBA00022970"/>
    </source>
</evidence>
<organism evidence="9 10">
    <name type="scientific">Coptis chinensis</name>
    <dbReference type="NCBI Taxonomy" id="261450"/>
    <lineage>
        <taxon>Eukaryota</taxon>
        <taxon>Viridiplantae</taxon>
        <taxon>Streptophyta</taxon>
        <taxon>Embryophyta</taxon>
        <taxon>Tracheophyta</taxon>
        <taxon>Spermatophyta</taxon>
        <taxon>Magnoliopsida</taxon>
        <taxon>Ranunculales</taxon>
        <taxon>Ranunculaceae</taxon>
        <taxon>Coptidoideae</taxon>
        <taxon>Coptis</taxon>
    </lineage>
</organism>
<keyword evidence="5 7" id="KW-1133">Transmembrane helix</keyword>
<dbReference type="GO" id="GO:0016020">
    <property type="term" value="C:membrane"/>
    <property type="evidence" value="ECO:0007669"/>
    <property type="project" value="UniProtKB-SubCell"/>
</dbReference>
<evidence type="ECO:0000313" key="10">
    <source>
        <dbReference type="Proteomes" id="UP000631114"/>
    </source>
</evidence>
<comment type="subcellular location">
    <subcellularLocation>
        <location evidence="1">Membrane</location>
    </subcellularLocation>
</comment>
<reference evidence="9 10" key="1">
    <citation type="submission" date="2020-10" db="EMBL/GenBank/DDBJ databases">
        <title>The Coptis chinensis genome and diversification of protoberbering-type alkaloids.</title>
        <authorList>
            <person name="Wang B."/>
            <person name="Shu S."/>
            <person name="Song C."/>
            <person name="Liu Y."/>
        </authorList>
    </citation>
    <scope>NUCLEOTIDE SEQUENCE [LARGE SCALE GENOMIC DNA]</scope>
    <source>
        <strain evidence="9">HL-2020</strain>
        <tissue evidence="9">Leaf</tissue>
    </source>
</reference>
<accession>A0A835IE66</accession>
<keyword evidence="2" id="KW-0813">Transport</keyword>
<evidence type="ECO:0000256" key="5">
    <source>
        <dbReference type="ARBA" id="ARBA00022989"/>
    </source>
</evidence>
<keyword evidence="6 7" id="KW-0472">Membrane</keyword>
<evidence type="ECO:0000256" key="1">
    <source>
        <dbReference type="ARBA" id="ARBA00004370"/>
    </source>
</evidence>
<feature type="transmembrane region" description="Helical" evidence="7">
    <location>
        <begin position="112"/>
        <end position="140"/>
    </location>
</feature>